<name>A0A0G3EBP7_9BACT</name>
<dbReference type="KEGG" id="vbl:L21SP4_00453"/>
<evidence type="ECO:0000313" key="3">
    <source>
        <dbReference type="Proteomes" id="UP000035268"/>
    </source>
</evidence>
<proteinExistence type="predicted"/>
<dbReference type="STRING" id="1307763.L21SP4_00453"/>
<keyword evidence="1" id="KW-0472">Membrane</keyword>
<evidence type="ECO:0000256" key="1">
    <source>
        <dbReference type="SAM" id="Phobius"/>
    </source>
</evidence>
<feature type="transmembrane region" description="Helical" evidence="1">
    <location>
        <begin position="7"/>
        <end position="25"/>
    </location>
</feature>
<feature type="transmembrane region" description="Helical" evidence="1">
    <location>
        <begin position="108"/>
        <end position="127"/>
    </location>
</feature>
<protein>
    <submittedName>
        <fullName evidence="2">Uncharacterized protein</fullName>
    </submittedName>
</protein>
<accession>A0A0G3EBP7</accession>
<keyword evidence="1" id="KW-0812">Transmembrane</keyword>
<evidence type="ECO:0000313" key="2">
    <source>
        <dbReference type="EMBL" id="AKJ63733.1"/>
    </source>
</evidence>
<dbReference type="AlphaFoldDB" id="A0A0G3EBP7"/>
<organism evidence="2 3">
    <name type="scientific">Kiritimatiella glycovorans</name>
    <dbReference type="NCBI Taxonomy" id="1307763"/>
    <lineage>
        <taxon>Bacteria</taxon>
        <taxon>Pseudomonadati</taxon>
        <taxon>Kiritimatiellota</taxon>
        <taxon>Kiritimatiellia</taxon>
        <taxon>Kiritimatiellales</taxon>
        <taxon>Kiritimatiellaceae</taxon>
        <taxon>Kiritimatiella</taxon>
    </lineage>
</organism>
<dbReference type="RefSeq" id="WP_052881137.1">
    <property type="nucleotide sequence ID" value="NZ_CP010904.1"/>
</dbReference>
<dbReference type="EMBL" id="CP010904">
    <property type="protein sequence ID" value="AKJ63733.1"/>
    <property type="molecule type" value="Genomic_DNA"/>
</dbReference>
<feature type="transmembrane region" description="Helical" evidence="1">
    <location>
        <begin position="54"/>
        <end position="78"/>
    </location>
</feature>
<gene>
    <name evidence="2" type="ORF">L21SP4_00453</name>
</gene>
<dbReference type="OrthoDB" id="9979817at2"/>
<keyword evidence="1" id="KW-1133">Transmembrane helix</keyword>
<sequence length="169" mass="18667">MRPLHWSFVILGLIVIAIFLIPAIWGPQQGLREAGEIPVMDSNVLKEMAQEGEIMGVALSWAVVGFAVLLQLIAWGSAVTHFRKVKKSGAEVDEQLEQLDAIDVYFDLPLYFGLLGTVLAFVLVTIFPDAGLMFAYVSTALGIVVAVILRLSYLTPYRQELIALHKRRG</sequence>
<dbReference type="Proteomes" id="UP000035268">
    <property type="component" value="Chromosome"/>
</dbReference>
<keyword evidence="3" id="KW-1185">Reference proteome</keyword>
<reference evidence="2 3" key="2">
    <citation type="journal article" date="2016" name="ISME J.">
        <title>Characterization of the first cultured representative of Verrucomicrobia subdivision 5 indicates the proposal of a novel phylum.</title>
        <authorList>
            <person name="Spring S."/>
            <person name="Bunk B."/>
            <person name="Sproer C."/>
            <person name="Schumann P."/>
            <person name="Rohde M."/>
            <person name="Tindall B.J."/>
            <person name="Klenk H.P."/>
        </authorList>
    </citation>
    <scope>NUCLEOTIDE SEQUENCE [LARGE SCALE GENOMIC DNA]</scope>
    <source>
        <strain evidence="2 3">L21-Fru-AB</strain>
    </source>
</reference>
<reference evidence="3" key="1">
    <citation type="submission" date="2015-02" db="EMBL/GenBank/DDBJ databases">
        <title>Description and complete genome sequence of the first cultured representative of the subdivision 5 of the Verrucomicrobia phylum.</title>
        <authorList>
            <person name="Spring S."/>
            <person name="Bunk B."/>
            <person name="Sproer C."/>
            <person name="Klenk H.-P."/>
        </authorList>
    </citation>
    <scope>NUCLEOTIDE SEQUENCE [LARGE SCALE GENOMIC DNA]</scope>
    <source>
        <strain evidence="3">L21-Fru-AB</strain>
    </source>
</reference>
<feature type="transmembrane region" description="Helical" evidence="1">
    <location>
        <begin position="133"/>
        <end position="153"/>
    </location>
</feature>